<accession>E5ACA8</accession>
<organism evidence="1 2">
    <name type="scientific">Leptosphaeria maculans (strain JN3 / isolate v23.1.3 / race Av1-4-5-6-7-8)</name>
    <name type="common">Blackleg fungus</name>
    <name type="synonym">Phoma lingam</name>
    <dbReference type="NCBI Taxonomy" id="985895"/>
    <lineage>
        <taxon>Eukaryota</taxon>
        <taxon>Fungi</taxon>
        <taxon>Dikarya</taxon>
        <taxon>Ascomycota</taxon>
        <taxon>Pezizomycotina</taxon>
        <taxon>Dothideomycetes</taxon>
        <taxon>Pleosporomycetidae</taxon>
        <taxon>Pleosporales</taxon>
        <taxon>Pleosporineae</taxon>
        <taxon>Leptosphaeriaceae</taxon>
        <taxon>Plenodomus</taxon>
        <taxon>Plenodomus lingam/Leptosphaeria maculans species complex</taxon>
    </lineage>
</organism>
<dbReference type="AlphaFoldDB" id="E5ACA8"/>
<proteinExistence type="predicted"/>
<evidence type="ECO:0000313" key="2">
    <source>
        <dbReference type="Proteomes" id="UP000002668"/>
    </source>
</evidence>
<dbReference type="InParanoid" id="E5ACA8"/>
<evidence type="ECO:0000313" key="1">
    <source>
        <dbReference type="EMBL" id="CBY02110.1"/>
    </source>
</evidence>
<keyword evidence="2" id="KW-1185">Reference proteome</keyword>
<gene>
    <name evidence="1" type="ORF">LEMA_uP008970.1</name>
</gene>
<sequence>MLVLPLAFCKPIPIPIFRCAGAQHIHTHITIDTHSLQLSPIPPSAHLHRYSSHALVLQLSMLQPLEYLGSIATARGRPVWLVRDGVLYGLRG</sequence>
<reference evidence="2" key="1">
    <citation type="journal article" date="2011" name="Nat. Commun.">
        <title>Effector diversification within compartments of the Leptosphaeria maculans genome affected by Repeat-Induced Point mutations.</title>
        <authorList>
            <person name="Rouxel T."/>
            <person name="Grandaubert J."/>
            <person name="Hane J.K."/>
            <person name="Hoede C."/>
            <person name="van de Wouw A.P."/>
            <person name="Couloux A."/>
            <person name="Dominguez V."/>
            <person name="Anthouard V."/>
            <person name="Bally P."/>
            <person name="Bourras S."/>
            <person name="Cozijnsen A.J."/>
            <person name="Ciuffetti L.M."/>
            <person name="Degrave A."/>
            <person name="Dilmaghani A."/>
            <person name="Duret L."/>
            <person name="Fudal I."/>
            <person name="Goodwin S.B."/>
            <person name="Gout L."/>
            <person name="Glaser N."/>
            <person name="Linglin J."/>
            <person name="Kema G.H.J."/>
            <person name="Lapalu N."/>
            <person name="Lawrence C.B."/>
            <person name="May K."/>
            <person name="Meyer M."/>
            <person name="Ollivier B."/>
            <person name="Poulain J."/>
            <person name="Schoch C.L."/>
            <person name="Simon A."/>
            <person name="Spatafora J.W."/>
            <person name="Stachowiak A."/>
            <person name="Turgeon B.G."/>
            <person name="Tyler B.M."/>
            <person name="Vincent D."/>
            <person name="Weissenbach J."/>
            <person name="Amselem J."/>
            <person name="Quesneville H."/>
            <person name="Oliver R.P."/>
            <person name="Wincker P."/>
            <person name="Balesdent M.-H."/>
            <person name="Howlett B.J."/>
        </authorList>
    </citation>
    <scope>NUCLEOTIDE SEQUENCE [LARGE SCALE GENOMIC DNA]</scope>
    <source>
        <strain evidence="2">JN3 / isolate v23.1.3 / race Av1-4-5-6-7-8</strain>
    </source>
</reference>
<dbReference type="EMBL" id="FP929139">
    <property type="protein sequence ID" value="CBY02110.1"/>
    <property type="molecule type" value="Genomic_DNA"/>
</dbReference>
<dbReference type="HOGENOM" id="CLU_2413662_0_0_1"/>
<name>E5ACA8_LEPMJ</name>
<dbReference type="VEuPathDB" id="FungiDB:LEMA_uP008970.1"/>
<dbReference type="Proteomes" id="UP000002668">
    <property type="component" value="Genome"/>
</dbReference>
<protein>
    <submittedName>
        <fullName evidence="1">Predicted protein</fullName>
    </submittedName>
</protein>